<dbReference type="AlphaFoldDB" id="A0A514LFK7"/>
<name>A0A514LFK7_9BACI</name>
<dbReference type="Proteomes" id="UP000319756">
    <property type="component" value="Chromosome"/>
</dbReference>
<proteinExistence type="predicted"/>
<dbReference type="NCBIfam" id="NF003353">
    <property type="entry name" value="PRK04387.1"/>
    <property type="match status" value="1"/>
</dbReference>
<dbReference type="PIRSF" id="PIRSF037260">
    <property type="entry name" value="UPF0223"/>
    <property type="match status" value="1"/>
</dbReference>
<dbReference type="KEGG" id="sale:EPH95_05185"/>
<dbReference type="OrthoDB" id="1649074at2"/>
<reference evidence="2" key="1">
    <citation type="submission" date="2019-01" db="EMBL/GenBank/DDBJ databases">
        <title>Genomic analysis of Salicibibacter sp. NKC3-5.</title>
        <authorList>
            <person name="Oh Y.J."/>
        </authorList>
    </citation>
    <scope>NUCLEOTIDE SEQUENCE [LARGE SCALE GENOMIC DNA]</scope>
    <source>
        <strain evidence="2">NKC3-5</strain>
    </source>
</reference>
<dbReference type="Pfam" id="PF05256">
    <property type="entry name" value="UPF0223"/>
    <property type="match status" value="1"/>
</dbReference>
<dbReference type="RefSeq" id="WP_142087919.1">
    <property type="nucleotide sequence ID" value="NZ_CP035485.1"/>
</dbReference>
<accession>A0A514LFK7</accession>
<evidence type="ECO:0000313" key="2">
    <source>
        <dbReference type="Proteomes" id="UP000319756"/>
    </source>
</evidence>
<gene>
    <name evidence="1" type="ORF">EPH95_05185</name>
</gene>
<dbReference type="InterPro" id="IPR023324">
    <property type="entry name" value="BH2638-like_sf"/>
</dbReference>
<keyword evidence="2" id="KW-1185">Reference proteome</keyword>
<sequence>MMKDEIAIPFSTDWTEDEIVTVANFFTQVDNAYNEGVKAGELLRAYNQFKEVVPAKNEEKTYFRDYDQQADQSCWRTVRLAKEKKPEEIIKQT</sequence>
<dbReference type="EMBL" id="CP035485">
    <property type="protein sequence ID" value="QDI90646.1"/>
    <property type="molecule type" value="Genomic_DNA"/>
</dbReference>
<protein>
    <submittedName>
        <fullName evidence="1">Uncharacterized protein</fullName>
    </submittedName>
</protein>
<dbReference type="Gene3D" id="1.10.220.80">
    <property type="entry name" value="BH2638-like"/>
    <property type="match status" value="1"/>
</dbReference>
<evidence type="ECO:0000313" key="1">
    <source>
        <dbReference type="EMBL" id="QDI90646.1"/>
    </source>
</evidence>
<dbReference type="SUPFAM" id="SSF158504">
    <property type="entry name" value="BH2638-like"/>
    <property type="match status" value="1"/>
</dbReference>
<organism evidence="1 2">
    <name type="scientific">Salicibibacter halophilus</name>
    <dbReference type="NCBI Taxonomy" id="2502791"/>
    <lineage>
        <taxon>Bacteria</taxon>
        <taxon>Bacillati</taxon>
        <taxon>Bacillota</taxon>
        <taxon>Bacilli</taxon>
        <taxon>Bacillales</taxon>
        <taxon>Bacillaceae</taxon>
        <taxon>Salicibibacter</taxon>
    </lineage>
</organism>
<dbReference type="InterPro" id="IPR007920">
    <property type="entry name" value="UPF0223"/>
</dbReference>